<proteinExistence type="predicted"/>
<feature type="compositionally biased region" description="Acidic residues" evidence="1">
    <location>
        <begin position="34"/>
        <end position="44"/>
    </location>
</feature>
<dbReference type="VEuPathDB" id="FungiDB:SJAG_03702"/>
<dbReference type="HOGENOM" id="CLU_829383_0_0_1"/>
<dbReference type="GO" id="GO:0005634">
    <property type="term" value="C:nucleus"/>
    <property type="evidence" value="ECO:0000318"/>
    <property type="project" value="GO_Central"/>
</dbReference>
<evidence type="ECO:0000256" key="1">
    <source>
        <dbReference type="SAM" id="MobiDB-lite"/>
    </source>
</evidence>
<evidence type="ECO:0000259" key="2">
    <source>
        <dbReference type="SMART" id="SM01373"/>
    </source>
</evidence>
<dbReference type="Gene3D" id="1.10.10.1210">
    <property type="entry name" value="MAGE homology domain, winged helix WH2 motif"/>
    <property type="match status" value="1"/>
</dbReference>
<protein>
    <submittedName>
        <fullName evidence="3">Smc5-6 complex non-SMC subunit Nse3</fullName>
    </submittedName>
</protein>
<dbReference type="Proteomes" id="UP000001744">
    <property type="component" value="Unassembled WGS sequence"/>
</dbReference>
<organism evidence="3 5">
    <name type="scientific">Schizosaccharomyces japonicus (strain yFS275 / FY16936)</name>
    <name type="common">Fission yeast</name>
    <dbReference type="NCBI Taxonomy" id="402676"/>
    <lineage>
        <taxon>Eukaryota</taxon>
        <taxon>Fungi</taxon>
        <taxon>Dikarya</taxon>
        <taxon>Ascomycota</taxon>
        <taxon>Taphrinomycotina</taxon>
        <taxon>Schizosaccharomycetes</taxon>
        <taxon>Schizosaccharomycetales</taxon>
        <taxon>Schizosaccharomycetaceae</taxon>
        <taxon>Schizosaccharomyces</taxon>
    </lineage>
</organism>
<dbReference type="OMA" id="GMQMVEQ"/>
<dbReference type="SMART" id="SM01373">
    <property type="entry name" value="MAGE"/>
    <property type="match status" value="1"/>
</dbReference>
<dbReference type="Gene3D" id="1.10.10.1200">
    <property type="entry name" value="MAGE homology domain, winged helix WH1 motif"/>
    <property type="match status" value="1"/>
</dbReference>
<evidence type="ECO:0000313" key="5">
    <source>
        <dbReference type="Proteomes" id="UP000001744"/>
    </source>
</evidence>
<dbReference type="RefSeq" id="XP_002174837.1">
    <property type="nucleotide sequence ID" value="XM_002174801.2"/>
</dbReference>
<dbReference type="InterPro" id="IPR041899">
    <property type="entry name" value="MAGE_WH2"/>
</dbReference>
<dbReference type="InterPro" id="IPR037445">
    <property type="entry name" value="MAGE"/>
</dbReference>
<feature type="region of interest" description="Disordered" evidence="1">
    <location>
        <begin position="302"/>
        <end position="328"/>
    </location>
</feature>
<keyword evidence="5" id="KW-1185">Reference proteome</keyword>
<dbReference type="InterPro" id="IPR041898">
    <property type="entry name" value="MAGE_WH1"/>
</dbReference>
<name>B6K4Y7_SCHJY</name>
<dbReference type="Pfam" id="PF01454">
    <property type="entry name" value="MAGE"/>
    <property type="match status" value="1"/>
</dbReference>
<dbReference type="STRING" id="402676.B6K4Y7"/>
<feature type="compositionally biased region" description="Acidic residues" evidence="1">
    <location>
        <begin position="313"/>
        <end position="328"/>
    </location>
</feature>
<sequence>MRKRTRYSRDNDEIDLSSSNSQRSRRLTASQIVADEDESGSEYEEVSHPPRRSQRLSNSNQQQRSDDSSDEYEPPVATQNREIDLNLMVKNTIRLAICSQASRQPLSRREIIQKAFLPNTPRQYFPKVIDLANRKLNSTFGMKLCEIVSNDLSKFMEVSQLRKTNTARASTTKYWILRNELPDEYQDFTVPRSPLENAQTAFLFITLSLIALSQGSLLESDLKAYLQSLLVLTHIPLRHDLDRTLVQLVRNGYLDRTKNDTHNQYNYLIGARASAEIGKSGMIKFISYFVPANEVEGIVAMNDDNSTQSQDDSQSEEEENDEEQSGNS</sequence>
<dbReference type="PANTHER" id="PTHR11736">
    <property type="entry name" value="MELANOMA-ASSOCIATED ANTIGEN MAGE ANTIGEN"/>
    <property type="match status" value="1"/>
</dbReference>
<reference evidence="3 5" key="1">
    <citation type="journal article" date="2011" name="Science">
        <title>Comparative functional genomics of the fission yeasts.</title>
        <authorList>
            <person name="Rhind N."/>
            <person name="Chen Z."/>
            <person name="Yassour M."/>
            <person name="Thompson D.A."/>
            <person name="Haas B.J."/>
            <person name="Habib N."/>
            <person name="Wapinski I."/>
            <person name="Roy S."/>
            <person name="Lin M.F."/>
            <person name="Heiman D.I."/>
            <person name="Young S.K."/>
            <person name="Furuya K."/>
            <person name="Guo Y."/>
            <person name="Pidoux A."/>
            <person name="Chen H.M."/>
            <person name="Robbertse B."/>
            <person name="Goldberg J.M."/>
            <person name="Aoki K."/>
            <person name="Bayne E.H."/>
            <person name="Berlin A.M."/>
            <person name="Desjardins C.A."/>
            <person name="Dobbs E."/>
            <person name="Dukaj L."/>
            <person name="Fan L."/>
            <person name="FitzGerald M.G."/>
            <person name="French C."/>
            <person name="Gujja S."/>
            <person name="Hansen K."/>
            <person name="Keifenheim D."/>
            <person name="Levin J.Z."/>
            <person name="Mosher R.A."/>
            <person name="Mueller C.A."/>
            <person name="Pfiffner J."/>
            <person name="Priest M."/>
            <person name="Russ C."/>
            <person name="Smialowska A."/>
            <person name="Swoboda P."/>
            <person name="Sykes S.M."/>
            <person name="Vaughn M."/>
            <person name="Vengrova S."/>
            <person name="Yoder R."/>
            <person name="Zeng Q."/>
            <person name="Allshire R."/>
            <person name="Baulcombe D."/>
            <person name="Birren B.W."/>
            <person name="Brown W."/>
            <person name="Ekwall K."/>
            <person name="Kellis M."/>
            <person name="Leatherwood J."/>
            <person name="Levin H."/>
            <person name="Margalit H."/>
            <person name="Martienssen R."/>
            <person name="Nieduszynski C.A."/>
            <person name="Spatafora J.W."/>
            <person name="Friedman N."/>
            <person name="Dalgaard J.Z."/>
            <person name="Baumann P."/>
            <person name="Niki H."/>
            <person name="Regev A."/>
            <person name="Nusbaum C."/>
        </authorList>
    </citation>
    <scope>NUCLEOTIDE SEQUENCE [LARGE SCALE GENOMIC DNA]</scope>
    <source>
        <strain evidence="5">yFS275 / FY16936</strain>
    </source>
</reference>
<dbReference type="OrthoDB" id="205198at2759"/>
<dbReference type="PANTHER" id="PTHR11736:SF14">
    <property type="entry name" value="NSE3 HOMOLOG, SMC5-SMC6 COMPLEX COMPONENT"/>
    <property type="match status" value="1"/>
</dbReference>
<dbReference type="JaponicusDB" id="SJAG_03702">
    <property type="gene designation" value="nse3"/>
</dbReference>
<gene>
    <name evidence="4" type="primary">nse3</name>
    <name evidence="3" type="ORF">SJAG_03702</name>
</gene>
<feature type="compositionally biased region" description="Low complexity" evidence="1">
    <location>
        <begin position="302"/>
        <end position="312"/>
    </location>
</feature>
<dbReference type="eggNOG" id="KOG4562">
    <property type="taxonomic scope" value="Eukaryota"/>
</dbReference>
<evidence type="ECO:0000313" key="3">
    <source>
        <dbReference type="EMBL" id="EEB08544.1"/>
    </source>
</evidence>
<dbReference type="GO" id="GO:0006281">
    <property type="term" value="P:DNA repair"/>
    <property type="evidence" value="ECO:0000318"/>
    <property type="project" value="GO_Central"/>
</dbReference>
<dbReference type="AlphaFoldDB" id="B6K4Y7"/>
<dbReference type="EMBL" id="KE651167">
    <property type="protein sequence ID" value="EEB08544.1"/>
    <property type="molecule type" value="Genomic_DNA"/>
</dbReference>
<accession>B6K4Y7</accession>
<feature type="domain" description="MAGE" evidence="2">
    <location>
        <begin position="92"/>
        <end position="282"/>
    </location>
</feature>
<evidence type="ECO:0000313" key="4">
    <source>
        <dbReference type="JaponicusDB" id="SJAG_03702"/>
    </source>
</evidence>
<dbReference type="InterPro" id="IPR002190">
    <property type="entry name" value="MHD_dom"/>
</dbReference>
<feature type="region of interest" description="Disordered" evidence="1">
    <location>
        <begin position="1"/>
        <end position="79"/>
    </location>
</feature>
<dbReference type="GeneID" id="7052218"/>